<evidence type="ECO:0000256" key="1">
    <source>
        <dbReference type="SAM" id="MobiDB-lite"/>
    </source>
</evidence>
<feature type="region of interest" description="Disordered" evidence="1">
    <location>
        <begin position="1"/>
        <end position="61"/>
    </location>
</feature>
<dbReference type="PANTHER" id="PTHR36617">
    <property type="entry name" value="PROTEIN, PUTATIVE-RELATED"/>
    <property type="match status" value="1"/>
</dbReference>
<feature type="compositionally biased region" description="Basic and acidic residues" evidence="1">
    <location>
        <begin position="28"/>
        <end position="61"/>
    </location>
</feature>
<dbReference type="PANTHER" id="PTHR36617:SF16">
    <property type="entry name" value="OS04G0516500 PROTEIN"/>
    <property type="match status" value="1"/>
</dbReference>
<gene>
    <name evidence="2" type="ORF">QYE76_026404</name>
</gene>
<comment type="caution">
    <text evidence="2">The sequence shown here is derived from an EMBL/GenBank/DDBJ whole genome shotgun (WGS) entry which is preliminary data.</text>
</comment>
<keyword evidence="3" id="KW-1185">Reference proteome</keyword>
<dbReference type="Proteomes" id="UP001231189">
    <property type="component" value="Unassembled WGS sequence"/>
</dbReference>
<proteinExistence type="predicted"/>
<accession>A0AAD8RH74</accession>
<dbReference type="EMBL" id="JAUUTY010000006">
    <property type="protein sequence ID" value="KAK1620887.1"/>
    <property type="molecule type" value="Genomic_DNA"/>
</dbReference>
<protein>
    <submittedName>
        <fullName evidence="2">Uncharacterized protein</fullName>
    </submittedName>
</protein>
<evidence type="ECO:0000313" key="2">
    <source>
        <dbReference type="EMBL" id="KAK1620887.1"/>
    </source>
</evidence>
<sequence length="392" mass="44103">MHVRVSQPARSSISAHAACVAQQSRSDGGSRRSERCNAKADNDGVGEEARRRRGEAEGRRTARPFEPRDILREGFSRGWVRRLKKIKLNQEDLMEHFRVNKAKEVQVFDICHPHPEHEDEVNRLKAKVDRLQVQAKYLEGVIEAKDGAKEGSCNEGGAAIKPKMKRNKRTKKKKNKENRRSTLMRAMIAQQLLETSIHRRFKTSTGRDLGESSKSPSFLEKIVDHCLPLYRAITRVEVVDGRATSFWLDKWTPGPTLATHFPAIFSHCTRLHTTVAAVVEDGIDLQPRLSTAAACELLEVQRLVADISLGAGADRRFIDTVRKASFRSREAYRMLSPPRPTDASSCVAWSLRLPSKLKIFAYLADIDRLSTRANLFHKSCAPSETCAGLRGD</sequence>
<reference evidence="2" key="1">
    <citation type="submission" date="2023-07" db="EMBL/GenBank/DDBJ databases">
        <title>A chromosome-level genome assembly of Lolium multiflorum.</title>
        <authorList>
            <person name="Chen Y."/>
            <person name="Copetti D."/>
            <person name="Kolliker R."/>
            <person name="Studer B."/>
        </authorList>
    </citation>
    <scope>NUCLEOTIDE SEQUENCE</scope>
    <source>
        <strain evidence="2">02402/16</strain>
        <tissue evidence="2">Leaf</tissue>
    </source>
</reference>
<name>A0AAD8RH74_LOLMU</name>
<organism evidence="2 3">
    <name type="scientific">Lolium multiflorum</name>
    <name type="common">Italian ryegrass</name>
    <name type="synonym">Lolium perenne subsp. multiflorum</name>
    <dbReference type="NCBI Taxonomy" id="4521"/>
    <lineage>
        <taxon>Eukaryota</taxon>
        <taxon>Viridiplantae</taxon>
        <taxon>Streptophyta</taxon>
        <taxon>Embryophyta</taxon>
        <taxon>Tracheophyta</taxon>
        <taxon>Spermatophyta</taxon>
        <taxon>Magnoliopsida</taxon>
        <taxon>Liliopsida</taxon>
        <taxon>Poales</taxon>
        <taxon>Poaceae</taxon>
        <taxon>BOP clade</taxon>
        <taxon>Pooideae</taxon>
        <taxon>Poodae</taxon>
        <taxon>Poeae</taxon>
        <taxon>Poeae Chloroplast Group 2 (Poeae type)</taxon>
        <taxon>Loliodinae</taxon>
        <taxon>Loliinae</taxon>
        <taxon>Lolium</taxon>
    </lineage>
</organism>
<evidence type="ECO:0000313" key="3">
    <source>
        <dbReference type="Proteomes" id="UP001231189"/>
    </source>
</evidence>
<dbReference type="AlphaFoldDB" id="A0AAD8RH74"/>